<comment type="caution">
    <text evidence="2">The sequence shown here is derived from an EMBL/GenBank/DDBJ whole genome shotgun (WGS) entry which is preliminary data.</text>
</comment>
<evidence type="ECO:0000256" key="1">
    <source>
        <dbReference type="SAM" id="MobiDB-lite"/>
    </source>
</evidence>
<sequence>MARPRYGLSVERLVNEARGQRTARLGLRILQLPGGGLGMVGSISLSGIATSRRRTTAAGVRWCLGHRPAPLDRILLLTGPPRPPHGTTYTSTCATASRSPGTSTH</sequence>
<name>A0ABT3V516_9ACTN</name>
<dbReference type="EMBL" id="JAIFZO010000002">
    <property type="protein sequence ID" value="MCX4234737.1"/>
    <property type="molecule type" value="Genomic_DNA"/>
</dbReference>
<feature type="compositionally biased region" description="Polar residues" evidence="1">
    <location>
        <begin position="87"/>
        <end position="105"/>
    </location>
</feature>
<dbReference type="RefSeq" id="WP_267027508.1">
    <property type="nucleotide sequence ID" value="NZ_JAIFZO010000002.1"/>
</dbReference>
<feature type="region of interest" description="Disordered" evidence="1">
    <location>
        <begin position="79"/>
        <end position="105"/>
    </location>
</feature>
<organism evidence="2 3">
    <name type="scientific">Streptomyces ortus</name>
    <dbReference type="NCBI Taxonomy" id="2867268"/>
    <lineage>
        <taxon>Bacteria</taxon>
        <taxon>Bacillati</taxon>
        <taxon>Actinomycetota</taxon>
        <taxon>Actinomycetes</taxon>
        <taxon>Kitasatosporales</taxon>
        <taxon>Streptomycetaceae</taxon>
        <taxon>Streptomyces</taxon>
    </lineage>
</organism>
<accession>A0ABT3V516</accession>
<keyword evidence="3" id="KW-1185">Reference proteome</keyword>
<reference evidence="2" key="1">
    <citation type="journal article" date="2022" name="bioRxiv">
        <title>Discovery and biosynthetic assessment of Streptomyces ortus sp nov. isolated from a deep-sea sponge.</title>
        <authorList>
            <person name="Williams S.E."/>
        </authorList>
    </citation>
    <scope>NUCLEOTIDE SEQUENCE</scope>
    <source>
        <strain evidence="2">A15ISP2-DRY2</strain>
    </source>
</reference>
<protein>
    <submittedName>
        <fullName evidence="2">Uncharacterized protein</fullName>
    </submittedName>
</protein>
<evidence type="ECO:0000313" key="2">
    <source>
        <dbReference type="EMBL" id="MCX4234737.1"/>
    </source>
</evidence>
<dbReference type="Proteomes" id="UP001165590">
    <property type="component" value="Unassembled WGS sequence"/>
</dbReference>
<proteinExistence type="predicted"/>
<gene>
    <name evidence="2" type="ORF">K3769_18485</name>
</gene>
<evidence type="ECO:0000313" key="3">
    <source>
        <dbReference type="Proteomes" id="UP001165590"/>
    </source>
</evidence>